<evidence type="ECO:0000256" key="11">
    <source>
        <dbReference type="SAM" id="Phobius"/>
    </source>
</evidence>
<dbReference type="AlphaFoldDB" id="A0A1X2GFI5"/>
<evidence type="ECO:0000313" key="13">
    <source>
        <dbReference type="EMBL" id="ORX52671.1"/>
    </source>
</evidence>
<dbReference type="InterPro" id="IPR008928">
    <property type="entry name" value="6-hairpin_glycosidase_sf"/>
</dbReference>
<keyword evidence="11" id="KW-1133">Transmembrane helix</keyword>
<accession>A0A1X2GFI5</accession>
<keyword evidence="3 8" id="KW-0378">Hydrolase</keyword>
<sequence length="556" mass="60874">MSLLAMAMAQDVTDSPSPTDATTTNAPTATSMPTATATAAPLPPTVNAHYKALLNDSMWFYEAQRSGKLSQDNRVNWRSNSGLQDGQDHSVDLTGGYYDAGDYLKFTLPLAHSLTLMAWGGLHWYDAFVNTQQDQYFQSTMRWGTDWLLKAHPNPNTLYVMVGLADVDNNYWGPDTSIPTPRPSFAINNTATGTDVAAMTAAALASASYLYQNLVKDTNYAQQLLTSAESVYALAEIQPWHVYTDNVPAAQNLYETNSYASQLVFGALWLYRATGNTTYRDKASSYFDSFNLTNVPVSPMDWSDATGAVYVLGAEIDPSNTKYATGAKRWLNAMTGGKGPCTFTSGGMLWCNGYSDSNSLVPVQDTSLLAILYSQTDPAAAPPLLSFAQSQINYMLGDNYMLTPYVVGVHPNSPQNPHHAGASGGTDINNIDNSPPVEAHVLYGAVVGGPNKDDVFYDIRDDWQQSEVALDYNAPFISLVAYQIHTNASDPPYVNITSPRPYVSRPSKLPGWLIAVIVIVVLLVVAATLFLCWWKRKAIRARWGKKKQYAYTTPQP</sequence>
<dbReference type="PROSITE" id="PS00698">
    <property type="entry name" value="GH9_3"/>
    <property type="match status" value="1"/>
</dbReference>
<feature type="active site" evidence="8">
    <location>
        <position position="467"/>
    </location>
</feature>
<name>A0A1X2GFI5_9FUNG</name>
<dbReference type="STRING" id="101127.A0A1X2GFI5"/>
<dbReference type="GO" id="GO:0030245">
    <property type="term" value="P:cellulose catabolic process"/>
    <property type="evidence" value="ECO:0007669"/>
    <property type="project" value="UniProtKB-KW"/>
</dbReference>
<dbReference type="InterPro" id="IPR001701">
    <property type="entry name" value="Glyco_hydro_9"/>
</dbReference>
<evidence type="ECO:0000256" key="3">
    <source>
        <dbReference type="ARBA" id="ARBA00022801"/>
    </source>
</evidence>
<dbReference type="OrthoDB" id="10257085at2759"/>
<comment type="similarity">
    <text evidence="2 8 9">Belongs to the glycosyl hydrolase 9 (cellulase E) family.</text>
</comment>
<dbReference type="InterPro" id="IPR012341">
    <property type="entry name" value="6hp_glycosidase-like_sf"/>
</dbReference>
<evidence type="ECO:0000256" key="7">
    <source>
        <dbReference type="ARBA" id="ARBA00023326"/>
    </source>
</evidence>
<feature type="domain" description="Glycoside hydrolase family 9" evidence="12">
    <location>
        <begin position="50"/>
        <end position="479"/>
    </location>
</feature>
<keyword evidence="4 9" id="KW-0136">Cellulose degradation</keyword>
<organism evidence="13 14">
    <name type="scientific">Hesseltinella vesiculosa</name>
    <dbReference type="NCBI Taxonomy" id="101127"/>
    <lineage>
        <taxon>Eukaryota</taxon>
        <taxon>Fungi</taxon>
        <taxon>Fungi incertae sedis</taxon>
        <taxon>Mucoromycota</taxon>
        <taxon>Mucoromycotina</taxon>
        <taxon>Mucoromycetes</taxon>
        <taxon>Mucorales</taxon>
        <taxon>Cunninghamellaceae</taxon>
        <taxon>Hesseltinella</taxon>
    </lineage>
</organism>
<evidence type="ECO:0000256" key="2">
    <source>
        <dbReference type="ARBA" id="ARBA00007072"/>
    </source>
</evidence>
<evidence type="ECO:0000259" key="12">
    <source>
        <dbReference type="Pfam" id="PF00759"/>
    </source>
</evidence>
<evidence type="ECO:0000256" key="1">
    <source>
        <dbReference type="ARBA" id="ARBA00000966"/>
    </source>
</evidence>
<dbReference type="SUPFAM" id="SSF48208">
    <property type="entry name" value="Six-hairpin glycosidases"/>
    <property type="match status" value="1"/>
</dbReference>
<protein>
    <recommendedName>
        <fullName evidence="9">Endoglucanase</fullName>
        <ecNumber evidence="9">3.2.1.4</ecNumber>
    </recommendedName>
</protein>
<evidence type="ECO:0000256" key="4">
    <source>
        <dbReference type="ARBA" id="ARBA00023001"/>
    </source>
</evidence>
<keyword evidence="11" id="KW-0812">Transmembrane</keyword>
<feature type="compositionally biased region" description="Low complexity" evidence="10">
    <location>
        <begin position="13"/>
        <end position="40"/>
    </location>
</feature>
<evidence type="ECO:0000256" key="10">
    <source>
        <dbReference type="SAM" id="MobiDB-lite"/>
    </source>
</evidence>
<reference evidence="13 14" key="1">
    <citation type="submission" date="2016-07" db="EMBL/GenBank/DDBJ databases">
        <title>Pervasive Adenine N6-methylation of Active Genes in Fungi.</title>
        <authorList>
            <consortium name="DOE Joint Genome Institute"/>
            <person name="Mondo S.J."/>
            <person name="Dannebaum R.O."/>
            <person name="Kuo R.C."/>
            <person name="Labutti K."/>
            <person name="Haridas S."/>
            <person name="Kuo A."/>
            <person name="Salamov A."/>
            <person name="Ahrendt S.R."/>
            <person name="Lipzen A."/>
            <person name="Sullivan W."/>
            <person name="Andreopoulos W.B."/>
            <person name="Clum A."/>
            <person name="Lindquist E."/>
            <person name="Daum C."/>
            <person name="Ramamoorthy G.K."/>
            <person name="Gryganskyi A."/>
            <person name="Culley D."/>
            <person name="Magnuson J.K."/>
            <person name="James T.Y."/>
            <person name="O'Malley M.A."/>
            <person name="Stajich J.E."/>
            <person name="Spatafora J.W."/>
            <person name="Visel A."/>
            <person name="Grigoriev I.V."/>
        </authorList>
    </citation>
    <scope>NUCLEOTIDE SEQUENCE [LARGE SCALE GENOMIC DNA]</scope>
    <source>
        <strain evidence="13 14">NRRL 3301</strain>
    </source>
</reference>
<evidence type="ECO:0000256" key="8">
    <source>
        <dbReference type="PROSITE-ProRule" id="PRU10060"/>
    </source>
</evidence>
<keyword evidence="6 8" id="KW-0326">Glycosidase</keyword>
<dbReference type="InterPro" id="IPR033126">
    <property type="entry name" value="Glyco_hydro_9_Asp/Glu_AS"/>
</dbReference>
<comment type="caution">
    <text evidence="13">The sequence shown here is derived from an EMBL/GenBank/DDBJ whole genome shotgun (WGS) entry which is preliminary data.</text>
</comment>
<feature type="transmembrane region" description="Helical" evidence="11">
    <location>
        <begin position="509"/>
        <end position="534"/>
    </location>
</feature>
<evidence type="ECO:0000256" key="9">
    <source>
        <dbReference type="RuleBase" id="RU361166"/>
    </source>
</evidence>
<evidence type="ECO:0000313" key="14">
    <source>
        <dbReference type="Proteomes" id="UP000242146"/>
    </source>
</evidence>
<gene>
    <name evidence="13" type="ORF">DM01DRAFT_1336458</name>
</gene>
<feature type="active site" evidence="8">
    <location>
        <position position="458"/>
    </location>
</feature>
<keyword evidence="14" id="KW-1185">Reference proteome</keyword>
<dbReference type="PANTHER" id="PTHR22298">
    <property type="entry name" value="ENDO-1,4-BETA-GLUCANASE"/>
    <property type="match status" value="1"/>
</dbReference>
<keyword evidence="11" id="KW-0472">Membrane</keyword>
<proteinExistence type="inferred from homology"/>
<evidence type="ECO:0000256" key="5">
    <source>
        <dbReference type="ARBA" id="ARBA00023277"/>
    </source>
</evidence>
<dbReference type="EMBL" id="MCGT01000017">
    <property type="protein sequence ID" value="ORX52671.1"/>
    <property type="molecule type" value="Genomic_DNA"/>
</dbReference>
<dbReference type="Pfam" id="PF00759">
    <property type="entry name" value="Glyco_hydro_9"/>
    <property type="match status" value="1"/>
</dbReference>
<keyword evidence="5 8" id="KW-0119">Carbohydrate metabolism</keyword>
<feature type="region of interest" description="Disordered" evidence="10">
    <location>
        <begin position="7"/>
        <end position="40"/>
    </location>
</feature>
<dbReference type="Gene3D" id="1.50.10.10">
    <property type="match status" value="1"/>
</dbReference>
<dbReference type="Proteomes" id="UP000242146">
    <property type="component" value="Unassembled WGS sequence"/>
</dbReference>
<dbReference type="EC" id="3.2.1.4" evidence="9"/>
<dbReference type="GO" id="GO:0008810">
    <property type="term" value="F:cellulase activity"/>
    <property type="evidence" value="ECO:0007669"/>
    <property type="project" value="UniProtKB-EC"/>
</dbReference>
<keyword evidence="7 8" id="KW-0624">Polysaccharide degradation</keyword>
<comment type="catalytic activity">
    <reaction evidence="1 9">
        <text>Endohydrolysis of (1-&gt;4)-beta-D-glucosidic linkages in cellulose, lichenin and cereal beta-D-glucans.</text>
        <dbReference type="EC" id="3.2.1.4"/>
    </reaction>
</comment>
<evidence type="ECO:0000256" key="6">
    <source>
        <dbReference type="ARBA" id="ARBA00023295"/>
    </source>
</evidence>